<dbReference type="EMBL" id="MDZB01000175">
    <property type="protein sequence ID" value="OGX80830.1"/>
    <property type="molecule type" value="Genomic_DNA"/>
</dbReference>
<dbReference type="AlphaFoldDB" id="A0A1G1SQD2"/>
<protein>
    <submittedName>
        <fullName evidence="1">Uncharacterized protein</fullName>
    </submittedName>
</protein>
<evidence type="ECO:0000313" key="2">
    <source>
        <dbReference type="Proteomes" id="UP000176294"/>
    </source>
</evidence>
<evidence type="ECO:0000313" key="1">
    <source>
        <dbReference type="EMBL" id="OGX80830.1"/>
    </source>
</evidence>
<organism evidence="1 2">
    <name type="scientific">Hymenobacter lapidarius</name>
    <dbReference type="NCBI Taxonomy" id="1908237"/>
    <lineage>
        <taxon>Bacteria</taxon>
        <taxon>Pseudomonadati</taxon>
        <taxon>Bacteroidota</taxon>
        <taxon>Cytophagia</taxon>
        <taxon>Cytophagales</taxon>
        <taxon>Hymenobacteraceae</taxon>
        <taxon>Hymenobacter</taxon>
    </lineage>
</organism>
<reference evidence="1 2" key="1">
    <citation type="submission" date="2016-08" db="EMBL/GenBank/DDBJ databases">
        <title>Hymenobacter coccineus sp. nov., Hymenobacter lapidarius sp. nov. and Hymenobacter glacialis sp. nov., isolated from Antarctic soil.</title>
        <authorList>
            <person name="Sedlacek I."/>
            <person name="Kralova S."/>
            <person name="Kyrova K."/>
            <person name="Maslanova I."/>
            <person name="Stankova E."/>
            <person name="Vrbovska V."/>
            <person name="Nemec M."/>
            <person name="Bartak M."/>
            <person name="Svec P."/>
            <person name="Busse H.-J."/>
            <person name="Pantucek R."/>
        </authorList>
    </citation>
    <scope>NUCLEOTIDE SEQUENCE [LARGE SCALE GENOMIC DNA]</scope>
    <source>
        <strain evidence="1 2">CCM 8643</strain>
    </source>
</reference>
<accession>A0A1G1SQD2</accession>
<gene>
    <name evidence="1" type="ORF">BEN47_06120</name>
</gene>
<dbReference type="RefSeq" id="WP_070730994.1">
    <property type="nucleotide sequence ID" value="NZ_MDZB01000175.1"/>
</dbReference>
<dbReference type="Proteomes" id="UP000176294">
    <property type="component" value="Unassembled WGS sequence"/>
</dbReference>
<sequence>MATLQDLAQQASQGVVQAAPRLALLRAQTALALVTFRVQSQGVAGPGYSTTPVPSFLFTSKAFNAGGRAYIKKNKLGTYKGFRDALGLPTAYVNLTFTGRMFRSLQASAAGVSGAVAQARIVASTQEDADKVGYNTKQRGDFLAPNAAERAEIAAVTQREVTRIINSYFQV</sequence>
<dbReference type="STRING" id="1908237.BEN47_06120"/>
<keyword evidence="2" id="KW-1185">Reference proteome</keyword>
<proteinExistence type="predicted"/>
<comment type="caution">
    <text evidence="1">The sequence shown here is derived from an EMBL/GenBank/DDBJ whole genome shotgun (WGS) entry which is preliminary data.</text>
</comment>
<name>A0A1G1SQD2_9BACT</name>